<protein>
    <submittedName>
        <fullName evidence="3">Diguanylate cyclase AdrA</fullName>
    </submittedName>
</protein>
<dbReference type="EMBL" id="CAJRAY010000058">
    <property type="protein sequence ID" value="CAG5088689.1"/>
    <property type="molecule type" value="Genomic_DNA"/>
</dbReference>
<dbReference type="InterPro" id="IPR043128">
    <property type="entry name" value="Rev_trsase/Diguanyl_cyclase"/>
</dbReference>
<feature type="transmembrane region" description="Helical" evidence="1">
    <location>
        <begin position="99"/>
        <end position="118"/>
    </location>
</feature>
<feature type="transmembrane region" description="Helical" evidence="1">
    <location>
        <begin position="72"/>
        <end position="92"/>
    </location>
</feature>
<keyword evidence="1" id="KW-0472">Membrane</keyword>
<dbReference type="InterPro" id="IPR000160">
    <property type="entry name" value="GGDEF_dom"/>
</dbReference>
<proteinExistence type="predicted"/>
<keyword evidence="1" id="KW-0812">Transmembrane</keyword>
<reference evidence="3 4" key="1">
    <citation type="submission" date="2021-04" db="EMBL/GenBank/DDBJ databases">
        <authorList>
            <person name="Rakotoarivonina H."/>
        </authorList>
    </citation>
    <scope>NUCLEOTIDE SEQUENCE [LARGE SCALE GENOMIC DNA]</scope>
    <source>
        <strain evidence="3 4">XE</strain>
    </source>
</reference>
<evidence type="ECO:0000259" key="2">
    <source>
        <dbReference type="PROSITE" id="PS50887"/>
    </source>
</evidence>
<dbReference type="InterPro" id="IPR029787">
    <property type="entry name" value="Nucleotide_cyclase"/>
</dbReference>
<dbReference type="PROSITE" id="PS50887">
    <property type="entry name" value="GGDEF"/>
    <property type="match status" value="1"/>
</dbReference>
<feature type="transmembrane region" description="Helical" evidence="1">
    <location>
        <begin position="12"/>
        <end position="31"/>
    </location>
</feature>
<dbReference type="SMART" id="SM00267">
    <property type="entry name" value="GGDEF"/>
    <property type="match status" value="1"/>
</dbReference>
<dbReference type="Proteomes" id="UP000681526">
    <property type="component" value="Unassembled WGS sequence"/>
</dbReference>
<gene>
    <name evidence="3" type="primary">txxe 2433-adrA</name>
    <name evidence="3" type="ORF">TXXE_12205</name>
</gene>
<dbReference type="CDD" id="cd01949">
    <property type="entry name" value="GGDEF"/>
    <property type="match status" value="1"/>
</dbReference>
<feature type="transmembrane region" description="Helical" evidence="1">
    <location>
        <begin position="194"/>
        <end position="215"/>
    </location>
</feature>
<dbReference type="RefSeq" id="WP_213484845.1">
    <property type="nucleotide sequence ID" value="NZ_CAJRAY010000058.1"/>
</dbReference>
<keyword evidence="4" id="KW-1185">Reference proteome</keyword>
<evidence type="ECO:0000313" key="4">
    <source>
        <dbReference type="Proteomes" id="UP000681526"/>
    </source>
</evidence>
<dbReference type="Gene3D" id="3.30.70.270">
    <property type="match status" value="1"/>
</dbReference>
<feature type="transmembrane region" description="Helical" evidence="1">
    <location>
        <begin position="165"/>
        <end position="182"/>
    </location>
</feature>
<feature type="domain" description="GGDEF" evidence="2">
    <location>
        <begin position="255"/>
        <end position="378"/>
    </location>
</feature>
<comment type="caution">
    <text evidence="3">The sequence shown here is derived from an EMBL/GenBank/DDBJ whole genome shotgun (WGS) entry which is preliminary data.</text>
</comment>
<organism evidence="3 4">
    <name type="scientific">Thermobacillus xylanilyticus</name>
    <dbReference type="NCBI Taxonomy" id="76633"/>
    <lineage>
        <taxon>Bacteria</taxon>
        <taxon>Bacillati</taxon>
        <taxon>Bacillota</taxon>
        <taxon>Bacilli</taxon>
        <taxon>Bacillales</taxon>
        <taxon>Paenibacillaceae</taxon>
        <taxon>Thermobacillus</taxon>
    </lineage>
</organism>
<dbReference type="PANTHER" id="PTHR45138:SF9">
    <property type="entry name" value="DIGUANYLATE CYCLASE DGCM-RELATED"/>
    <property type="match status" value="1"/>
</dbReference>
<dbReference type="NCBIfam" id="TIGR00254">
    <property type="entry name" value="GGDEF"/>
    <property type="match status" value="1"/>
</dbReference>
<sequence>MTAAFEWILSPAGRITCAASALTVAGLLIFMSVLQWRMNRRHAAYRLLIVALLLAPASWIEPAGAARDAVSAGAGLLSFILVNFAVLALYVTLRRGDKWMLAALTVLASGAAAAQFGLDAGWFNGGGQAPDAAGEAGVFRPVDLIFLVISGLMPAYILPRIGQKAKVAAAQAFHFLGRLIAIAETGSGSALPAWIPAAGLLLMTFYYHLLFFILFRRTLERMQSVYISSIKDGLTGLYNRRHFLKKTNRYAGLGLPVSILFCDIDNFKKLNDTQGHHAADEALKKVAAILSEEVSGVGTAGRFGGEELVASIARPGADPAAIAETIRQRVERETTVTVSVGVCPAGADLSVEDAMRRADEAMYISKTTGKNKVTVHRPSAAAAGQKQ</sequence>
<dbReference type="InterPro" id="IPR050469">
    <property type="entry name" value="Diguanylate_Cyclase"/>
</dbReference>
<name>A0ABM8V5J9_THEXY</name>
<feature type="transmembrane region" description="Helical" evidence="1">
    <location>
        <begin position="43"/>
        <end position="60"/>
    </location>
</feature>
<evidence type="ECO:0000313" key="3">
    <source>
        <dbReference type="EMBL" id="CAG5088689.1"/>
    </source>
</evidence>
<dbReference type="SUPFAM" id="SSF55073">
    <property type="entry name" value="Nucleotide cyclase"/>
    <property type="match status" value="1"/>
</dbReference>
<dbReference type="Pfam" id="PF00990">
    <property type="entry name" value="GGDEF"/>
    <property type="match status" value="1"/>
</dbReference>
<feature type="transmembrane region" description="Helical" evidence="1">
    <location>
        <begin position="138"/>
        <end position="158"/>
    </location>
</feature>
<dbReference type="PANTHER" id="PTHR45138">
    <property type="entry name" value="REGULATORY COMPONENTS OF SENSORY TRANSDUCTION SYSTEM"/>
    <property type="match status" value="1"/>
</dbReference>
<keyword evidence="1" id="KW-1133">Transmembrane helix</keyword>
<evidence type="ECO:0000256" key="1">
    <source>
        <dbReference type="SAM" id="Phobius"/>
    </source>
</evidence>
<accession>A0ABM8V5J9</accession>